<proteinExistence type="predicted"/>
<evidence type="ECO:0000256" key="1">
    <source>
        <dbReference type="SAM" id="MobiDB-lite"/>
    </source>
</evidence>
<protein>
    <submittedName>
        <fullName evidence="4">Zinc finger MYM-type protein 1-like</fullName>
    </submittedName>
</protein>
<keyword evidence="3" id="KW-1185">Reference proteome</keyword>
<feature type="region of interest" description="Disordered" evidence="1">
    <location>
        <begin position="67"/>
        <end position="101"/>
    </location>
</feature>
<accession>A0ABM4BPA1</accession>
<reference evidence="4" key="1">
    <citation type="submission" date="2025-08" db="UniProtKB">
        <authorList>
            <consortium name="RefSeq"/>
        </authorList>
    </citation>
    <scope>IDENTIFICATION</scope>
</reference>
<dbReference type="RefSeq" id="XP_065650936.1">
    <property type="nucleotide sequence ID" value="XM_065794864.1"/>
</dbReference>
<evidence type="ECO:0000313" key="4">
    <source>
        <dbReference type="RefSeq" id="XP_065650936.1"/>
    </source>
</evidence>
<dbReference type="PANTHER" id="PTHR45749">
    <property type="match status" value="1"/>
</dbReference>
<sequence length="325" mass="37010">MEKKLSSTSGAAKRRKLKETKATLAKLPKLTTFLKPIEKRAETEVESQNSAEVVCINQSVEHDNIEENIATGNKNVNEEDVNRSPRNHRNEDKEDSNSDTNGAIEQINLEKSNELFSTDIANFHEEQIRYQSNFWVQVLERIVNITLALCKNSLAFRGHRESFDNEYNGNFLTQVQLLAKYDNVMKQVLSMPNGSIKYLSHQIQNEVIHCLATHLKATLTADINSSPFYSIIMDTTQDITKRDQLTQVFRYVKIIKNEKDEATSIEIKEVFLGFTEIYNHTAAGLHEEILNLLEKHHIKLSNCRGQGYDGANVMSGIYNGVEALF</sequence>
<evidence type="ECO:0000313" key="3">
    <source>
        <dbReference type="Proteomes" id="UP001652625"/>
    </source>
</evidence>
<dbReference type="PANTHER" id="PTHR45749:SF37">
    <property type="entry name" value="OS05G0311600 PROTEIN"/>
    <property type="match status" value="1"/>
</dbReference>
<feature type="compositionally biased region" description="Polar residues" evidence="1">
    <location>
        <begin position="1"/>
        <end position="10"/>
    </location>
</feature>
<name>A0ABM4BPA1_HYDVU</name>
<feature type="compositionally biased region" description="Basic and acidic residues" evidence="1">
    <location>
        <begin position="76"/>
        <end position="96"/>
    </location>
</feature>
<feature type="region of interest" description="Disordered" evidence="1">
    <location>
        <begin position="1"/>
        <end position="23"/>
    </location>
</feature>
<dbReference type="InterPro" id="IPR025398">
    <property type="entry name" value="DUF4371"/>
</dbReference>
<feature type="domain" description="DUF4371" evidence="2">
    <location>
        <begin position="138"/>
        <end position="320"/>
    </location>
</feature>
<dbReference type="GeneID" id="136079145"/>
<organism evidence="3 4">
    <name type="scientific">Hydra vulgaris</name>
    <name type="common">Hydra</name>
    <name type="synonym">Hydra attenuata</name>
    <dbReference type="NCBI Taxonomy" id="6087"/>
    <lineage>
        <taxon>Eukaryota</taxon>
        <taxon>Metazoa</taxon>
        <taxon>Cnidaria</taxon>
        <taxon>Hydrozoa</taxon>
        <taxon>Hydroidolina</taxon>
        <taxon>Anthoathecata</taxon>
        <taxon>Aplanulata</taxon>
        <taxon>Hydridae</taxon>
        <taxon>Hydra</taxon>
    </lineage>
</organism>
<dbReference type="Proteomes" id="UP001652625">
    <property type="component" value="Chromosome 04"/>
</dbReference>
<dbReference type="Pfam" id="PF14291">
    <property type="entry name" value="DUF4371"/>
    <property type="match status" value="1"/>
</dbReference>
<evidence type="ECO:0000259" key="2">
    <source>
        <dbReference type="Pfam" id="PF14291"/>
    </source>
</evidence>
<gene>
    <name evidence="4" type="primary">LOC136079145</name>
</gene>